<proteinExistence type="predicted"/>
<protein>
    <submittedName>
        <fullName evidence="1">Uncharacterized protein</fullName>
    </submittedName>
</protein>
<accession>A0A2G8KAR5</accession>
<organism evidence="1 2">
    <name type="scientific">Stichopus japonicus</name>
    <name type="common">Sea cucumber</name>
    <dbReference type="NCBI Taxonomy" id="307972"/>
    <lineage>
        <taxon>Eukaryota</taxon>
        <taxon>Metazoa</taxon>
        <taxon>Echinodermata</taxon>
        <taxon>Eleutherozoa</taxon>
        <taxon>Echinozoa</taxon>
        <taxon>Holothuroidea</taxon>
        <taxon>Aspidochirotacea</taxon>
        <taxon>Aspidochirotida</taxon>
        <taxon>Stichopodidae</taxon>
        <taxon>Apostichopus</taxon>
    </lineage>
</organism>
<evidence type="ECO:0000313" key="1">
    <source>
        <dbReference type="EMBL" id="PIK45094.1"/>
    </source>
</evidence>
<dbReference type="AlphaFoldDB" id="A0A2G8KAR5"/>
<evidence type="ECO:0000313" key="2">
    <source>
        <dbReference type="Proteomes" id="UP000230750"/>
    </source>
</evidence>
<dbReference type="Proteomes" id="UP000230750">
    <property type="component" value="Unassembled WGS sequence"/>
</dbReference>
<name>A0A2G8KAR5_STIJA</name>
<reference evidence="1 2" key="1">
    <citation type="journal article" date="2017" name="PLoS Biol.">
        <title>The sea cucumber genome provides insights into morphological evolution and visceral regeneration.</title>
        <authorList>
            <person name="Zhang X."/>
            <person name="Sun L."/>
            <person name="Yuan J."/>
            <person name="Sun Y."/>
            <person name="Gao Y."/>
            <person name="Zhang L."/>
            <person name="Li S."/>
            <person name="Dai H."/>
            <person name="Hamel J.F."/>
            <person name="Liu C."/>
            <person name="Yu Y."/>
            <person name="Liu S."/>
            <person name="Lin W."/>
            <person name="Guo K."/>
            <person name="Jin S."/>
            <person name="Xu P."/>
            <person name="Storey K.B."/>
            <person name="Huan P."/>
            <person name="Zhang T."/>
            <person name="Zhou Y."/>
            <person name="Zhang J."/>
            <person name="Lin C."/>
            <person name="Li X."/>
            <person name="Xing L."/>
            <person name="Huo D."/>
            <person name="Sun M."/>
            <person name="Wang L."/>
            <person name="Mercier A."/>
            <person name="Li F."/>
            <person name="Yang H."/>
            <person name="Xiang J."/>
        </authorList>
    </citation>
    <scope>NUCLEOTIDE SEQUENCE [LARGE SCALE GENOMIC DNA]</scope>
    <source>
        <strain evidence="1">Shaxun</strain>
        <tissue evidence="1">Muscle</tissue>
    </source>
</reference>
<comment type="caution">
    <text evidence="1">The sequence shown here is derived from an EMBL/GenBank/DDBJ whole genome shotgun (WGS) entry which is preliminary data.</text>
</comment>
<keyword evidence="2" id="KW-1185">Reference proteome</keyword>
<sequence>MLKYTSAKLLSIRGSLTKPLLRLPLQVYNTLKRNGISAVKPTSRATKGIKRRRIPVRLTNILARQVIKQRSANYDNLISLVRGQGHPGPDKNNNNNTDQLVGSFSTNSMPLKLCLINPCSMCNKATEFCDFTMDNALDACVITETWLKGDERDEVILAELKPPGYHVKHIPRKGRGGGIAVMHRDSYLIGTQYI</sequence>
<dbReference type="OrthoDB" id="419189at2759"/>
<gene>
    <name evidence="1" type="ORF">BSL78_18047</name>
</gene>
<dbReference type="EMBL" id="MRZV01000735">
    <property type="protein sequence ID" value="PIK45094.1"/>
    <property type="molecule type" value="Genomic_DNA"/>
</dbReference>